<dbReference type="Gene3D" id="1.10.287.110">
    <property type="entry name" value="DnaJ domain"/>
    <property type="match status" value="1"/>
</dbReference>
<accession>A0A7N2L405</accession>
<evidence type="ECO:0000313" key="2">
    <source>
        <dbReference type="EnsemblPlants" id="QL03p001227:mrna"/>
    </source>
</evidence>
<dbReference type="Pfam" id="PF00226">
    <property type="entry name" value="DnaJ"/>
    <property type="match status" value="1"/>
</dbReference>
<reference evidence="2 3" key="1">
    <citation type="journal article" date="2016" name="G3 (Bethesda)">
        <title>First Draft Assembly and Annotation of the Genome of a California Endemic Oak Quercus lobata Nee (Fagaceae).</title>
        <authorList>
            <person name="Sork V.L."/>
            <person name="Fitz-Gibbon S.T."/>
            <person name="Puiu D."/>
            <person name="Crepeau M."/>
            <person name="Gugger P.F."/>
            <person name="Sherman R."/>
            <person name="Stevens K."/>
            <person name="Langley C.H."/>
            <person name="Pellegrini M."/>
            <person name="Salzberg S.L."/>
        </authorList>
    </citation>
    <scope>NUCLEOTIDE SEQUENCE [LARGE SCALE GENOMIC DNA]</scope>
    <source>
        <strain evidence="2 3">cv. SW786</strain>
    </source>
</reference>
<dbReference type="PANTHER" id="PTHR44137">
    <property type="entry name" value="BNAC03G44070D PROTEIN"/>
    <property type="match status" value="1"/>
</dbReference>
<dbReference type="InterPro" id="IPR036869">
    <property type="entry name" value="J_dom_sf"/>
</dbReference>
<sequence length="242" mass="27523">MVFELGFGNGSWCAQNPLKELYLDLFTYSVNKEASVSNLLITIYHASGEGMSWNVSFYRWAEHEWIEGKDKNAYELAKTAKYFDPYFEGVDRYVTALSIHHAGEFDKNKLGYTDLYALLGFKAADHPSITHNSIKQRYTEYAMLVHPNDFSSPMAHGALRLMDKAWAVLGNEQRREDYDVCVGLRRPKPKNIDKPETTTETSIAAATAQADDQRPKVGMKRCAPLTATADENMGRMVRHRRV</sequence>
<dbReference type="AlphaFoldDB" id="A0A7N2L405"/>
<reference evidence="2" key="2">
    <citation type="submission" date="2021-01" db="UniProtKB">
        <authorList>
            <consortium name="EnsemblPlants"/>
        </authorList>
    </citation>
    <scope>IDENTIFICATION</scope>
</reference>
<dbReference type="Proteomes" id="UP000594261">
    <property type="component" value="Chromosome 3"/>
</dbReference>
<evidence type="ECO:0000313" key="3">
    <source>
        <dbReference type="Proteomes" id="UP000594261"/>
    </source>
</evidence>
<dbReference type="InParanoid" id="A0A7N2L405"/>
<protein>
    <recommendedName>
        <fullName evidence="1">J domain-containing protein</fullName>
    </recommendedName>
</protein>
<proteinExistence type="predicted"/>
<keyword evidence="3" id="KW-1185">Reference proteome</keyword>
<dbReference type="SUPFAM" id="SSF46565">
    <property type="entry name" value="Chaperone J-domain"/>
    <property type="match status" value="1"/>
</dbReference>
<dbReference type="Gramene" id="QL03p001227:mrna">
    <property type="protein sequence ID" value="QL03p001227:mrna"/>
    <property type="gene ID" value="QL03p001227"/>
</dbReference>
<name>A0A7N2L405_QUELO</name>
<evidence type="ECO:0000259" key="1">
    <source>
        <dbReference type="PROSITE" id="PS50076"/>
    </source>
</evidence>
<dbReference type="PANTHER" id="PTHR44137:SF32">
    <property type="entry name" value="DNAJ HEAT SHOCK AMINO-TERMINAL DOMAIN PROTEIN"/>
    <property type="match status" value="1"/>
</dbReference>
<feature type="domain" description="J" evidence="1">
    <location>
        <begin position="114"/>
        <end position="182"/>
    </location>
</feature>
<dbReference type="InterPro" id="IPR001623">
    <property type="entry name" value="DnaJ_domain"/>
</dbReference>
<dbReference type="PROSITE" id="PS50076">
    <property type="entry name" value="DNAJ_2"/>
    <property type="match status" value="1"/>
</dbReference>
<dbReference type="EnsemblPlants" id="QL03p001227:mrna">
    <property type="protein sequence ID" value="QL03p001227:mrna"/>
    <property type="gene ID" value="QL03p001227"/>
</dbReference>
<dbReference type="EMBL" id="LRBV02000003">
    <property type="status" value="NOT_ANNOTATED_CDS"/>
    <property type="molecule type" value="Genomic_DNA"/>
</dbReference>
<organism evidence="2 3">
    <name type="scientific">Quercus lobata</name>
    <name type="common">Valley oak</name>
    <dbReference type="NCBI Taxonomy" id="97700"/>
    <lineage>
        <taxon>Eukaryota</taxon>
        <taxon>Viridiplantae</taxon>
        <taxon>Streptophyta</taxon>
        <taxon>Embryophyta</taxon>
        <taxon>Tracheophyta</taxon>
        <taxon>Spermatophyta</taxon>
        <taxon>Magnoliopsida</taxon>
        <taxon>eudicotyledons</taxon>
        <taxon>Gunneridae</taxon>
        <taxon>Pentapetalae</taxon>
        <taxon>rosids</taxon>
        <taxon>fabids</taxon>
        <taxon>Fagales</taxon>
        <taxon>Fagaceae</taxon>
        <taxon>Quercus</taxon>
    </lineage>
</organism>